<gene>
    <name evidence="1" type="ORF">SAMN06265376_106178</name>
</gene>
<evidence type="ECO:0000313" key="2">
    <source>
        <dbReference type="Proteomes" id="UP000198379"/>
    </source>
</evidence>
<keyword evidence="2" id="KW-1185">Reference proteome</keyword>
<accession>A0A239BJW9</accession>
<reference evidence="1 2" key="1">
    <citation type="submission" date="2017-06" db="EMBL/GenBank/DDBJ databases">
        <authorList>
            <person name="Kim H.J."/>
            <person name="Triplett B.A."/>
        </authorList>
    </citation>
    <scope>NUCLEOTIDE SEQUENCE [LARGE SCALE GENOMIC DNA]</scope>
    <source>
        <strain evidence="1 2">DSM 25597</strain>
    </source>
</reference>
<name>A0A239BJW9_9FLAO</name>
<proteinExistence type="predicted"/>
<dbReference type="EMBL" id="FZNY01000006">
    <property type="protein sequence ID" value="SNS07323.1"/>
    <property type="molecule type" value="Genomic_DNA"/>
</dbReference>
<organism evidence="1 2">
    <name type="scientific">Dokdonia pacifica</name>
    <dbReference type="NCBI Taxonomy" id="1627892"/>
    <lineage>
        <taxon>Bacteria</taxon>
        <taxon>Pseudomonadati</taxon>
        <taxon>Bacteroidota</taxon>
        <taxon>Flavobacteriia</taxon>
        <taxon>Flavobacteriales</taxon>
        <taxon>Flavobacteriaceae</taxon>
        <taxon>Dokdonia</taxon>
    </lineage>
</organism>
<sequence>MIYIIFFKVKTIYFYTIIIQRSYTSSGFIKKNYPIVVYRNSISFIKST</sequence>
<protein>
    <submittedName>
        <fullName evidence="1">Uncharacterized protein</fullName>
    </submittedName>
</protein>
<evidence type="ECO:0000313" key="1">
    <source>
        <dbReference type="EMBL" id="SNS07323.1"/>
    </source>
</evidence>
<dbReference type="AlphaFoldDB" id="A0A239BJW9"/>
<dbReference type="Proteomes" id="UP000198379">
    <property type="component" value="Unassembled WGS sequence"/>
</dbReference>